<dbReference type="HAMAP" id="MF_01401">
    <property type="entry name" value="MsrA"/>
    <property type="match status" value="1"/>
</dbReference>
<evidence type="ECO:0000256" key="3">
    <source>
        <dbReference type="ARBA" id="ARBA00023002"/>
    </source>
</evidence>
<evidence type="ECO:0000256" key="5">
    <source>
        <dbReference type="ARBA" id="ARBA00047806"/>
    </source>
</evidence>
<dbReference type="Pfam" id="PF01625">
    <property type="entry name" value="PMSR"/>
    <property type="match status" value="1"/>
</dbReference>
<keyword evidence="7" id="KW-1133">Transmembrane helix</keyword>
<keyword evidence="10" id="KW-1185">Reference proteome</keyword>
<accession>A0AAN7YYE5</accession>
<comment type="similarity">
    <text evidence="1">Belongs to the MsrA Met sulfoxide reductase family.</text>
</comment>
<evidence type="ECO:0000256" key="4">
    <source>
        <dbReference type="ARBA" id="ARBA00030643"/>
    </source>
</evidence>
<evidence type="ECO:0000256" key="7">
    <source>
        <dbReference type="SAM" id="Phobius"/>
    </source>
</evidence>
<comment type="caution">
    <text evidence="9">The sequence shown here is derived from an EMBL/GenBank/DDBJ whole genome shotgun (WGS) entry which is preliminary data.</text>
</comment>
<feature type="transmembrane region" description="Helical" evidence="7">
    <location>
        <begin position="32"/>
        <end position="51"/>
    </location>
</feature>
<dbReference type="InterPro" id="IPR002569">
    <property type="entry name" value="Met_Sox_Rdtase_MsrA_dom"/>
</dbReference>
<protein>
    <recommendedName>
        <fullName evidence="2">peptide-methionine (S)-S-oxide reductase</fullName>
        <ecNumber evidence="2">1.8.4.11</ecNumber>
    </recommendedName>
    <alternativeName>
        <fullName evidence="4">Peptide-methionine (S)-S-oxide reductase</fullName>
    </alternativeName>
</protein>
<dbReference type="InterPro" id="IPR036509">
    <property type="entry name" value="Met_Sox_Rdtase_MsrA_sf"/>
</dbReference>
<evidence type="ECO:0000259" key="8">
    <source>
        <dbReference type="Pfam" id="PF01625"/>
    </source>
</evidence>
<keyword evidence="3" id="KW-0560">Oxidoreductase</keyword>
<dbReference type="FunFam" id="3.30.1060.10:FF:000006">
    <property type="entry name" value="Peptide methionine sulfoxide reductase"/>
    <property type="match status" value="1"/>
</dbReference>
<evidence type="ECO:0000313" key="10">
    <source>
        <dbReference type="Proteomes" id="UP001305414"/>
    </source>
</evidence>
<name>A0AAN7YYE5_9PEZI</name>
<organism evidence="9 10">
    <name type="scientific">Xylaria bambusicola</name>
    <dbReference type="NCBI Taxonomy" id="326684"/>
    <lineage>
        <taxon>Eukaryota</taxon>
        <taxon>Fungi</taxon>
        <taxon>Dikarya</taxon>
        <taxon>Ascomycota</taxon>
        <taxon>Pezizomycotina</taxon>
        <taxon>Sordariomycetes</taxon>
        <taxon>Xylariomycetidae</taxon>
        <taxon>Xylariales</taxon>
        <taxon>Xylariaceae</taxon>
        <taxon>Xylaria</taxon>
    </lineage>
</organism>
<dbReference type="SUPFAM" id="SSF55068">
    <property type="entry name" value="Peptide methionine sulfoxide reductase"/>
    <property type="match status" value="1"/>
</dbReference>
<dbReference type="GO" id="GO:0034599">
    <property type="term" value="P:cellular response to oxidative stress"/>
    <property type="evidence" value="ECO:0007669"/>
    <property type="project" value="UniProtKB-ARBA"/>
</dbReference>
<dbReference type="Proteomes" id="UP001305414">
    <property type="component" value="Unassembled WGS sequence"/>
</dbReference>
<sequence length="251" mass="28224">MVFGLYSMPTLTPASKSTSNAKSNNGISFNSAFIALIFTFLLMAFTMPSFIQRLFRPMSTTMGVTASGGGSPRAAVPEGAEKATLGAGCFWGVEHLYRKHFGGDKGIYDTRVGYTGGDSTNPSYKQVCSGKTGHNEALLIYYDPSKVTYRQLLEFFYRMHDPTTANRQGPDTGTNYRSGIYFHNEEQEKIAKEVTKQANEQWYKGKIVTEIVPAGPWWDAEDYHQLYLNKNPWGYECPSHFLRPFEPLEQK</sequence>
<dbReference type="GO" id="GO:0008113">
    <property type="term" value="F:peptide-methionine (S)-S-oxide reductase activity"/>
    <property type="evidence" value="ECO:0007669"/>
    <property type="project" value="UniProtKB-EC"/>
</dbReference>
<keyword evidence="7" id="KW-0472">Membrane</keyword>
<evidence type="ECO:0000256" key="6">
    <source>
        <dbReference type="ARBA" id="ARBA00048782"/>
    </source>
</evidence>
<evidence type="ECO:0000313" key="9">
    <source>
        <dbReference type="EMBL" id="KAK5630455.1"/>
    </source>
</evidence>
<proteinExistence type="inferred from homology"/>
<comment type="catalytic activity">
    <reaction evidence="5">
        <text>L-methionyl-[protein] + [thioredoxin]-disulfide + H2O = L-methionyl-(S)-S-oxide-[protein] + [thioredoxin]-dithiol</text>
        <dbReference type="Rhea" id="RHEA:14217"/>
        <dbReference type="Rhea" id="RHEA-COMP:10698"/>
        <dbReference type="Rhea" id="RHEA-COMP:10700"/>
        <dbReference type="Rhea" id="RHEA-COMP:12313"/>
        <dbReference type="Rhea" id="RHEA-COMP:12315"/>
        <dbReference type="ChEBI" id="CHEBI:15377"/>
        <dbReference type="ChEBI" id="CHEBI:16044"/>
        <dbReference type="ChEBI" id="CHEBI:29950"/>
        <dbReference type="ChEBI" id="CHEBI:44120"/>
        <dbReference type="ChEBI" id="CHEBI:50058"/>
        <dbReference type="EC" id="1.8.4.11"/>
    </reaction>
</comment>
<dbReference type="PANTHER" id="PTHR43774:SF1">
    <property type="entry name" value="PEPTIDE METHIONINE SULFOXIDE REDUCTASE MSRA 2"/>
    <property type="match status" value="1"/>
</dbReference>
<reference evidence="9 10" key="1">
    <citation type="submission" date="2023-10" db="EMBL/GenBank/DDBJ databases">
        <title>Draft genome sequence of Xylaria bambusicola isolate GMP-LS, the root and basal stem rot pathogen of sugarcane in Indonesia.</title>
        <authorList>
            <person name="Selvaraj P."/>
            <person name="Muralishankar V."/>
            <person name="Muruganantham S."/>
            <person name="Sp S."/>
            <person name="Haryani S."/>
            <person name="Lau K.J.X."/>
            <person name="Naqvi N.I."/>
        </authorList>
    </citation>
    <scope>NUCLEOTIDE SEQUENCE [LARGE SCALE GENOMIC DNA]</scope>
    <source>
        <strain evidence="9">GMP-LS</strain>
    </source>
</reference>
<dbReference type="NCBIfam" id="TIGR00401">
    <property type="entry name" value="msrA"/>
    <property type="match status" value="1"/>
</dbReference>
<gene>
    <name evidence="9" type="ORF">RRF57_006170</name>
</gene>
<evidence type="ECO:0000256" key="1">
    <source>
        <dbReference type="ARBA" id="ARBA00005591"/>
    </source>
</evidence>
<dbReference type="EMBL" id="JAWHQM010000016">
    <property type="protein sequence ID" value="KAK5630455.1"/>
    <property type="molecule type" value="Genomic_DNA"/>
</dbReference>
<feature type="domain" description="Peptide methionine sulphoxide reductase MsrA" evidence="8">
    <location>
        <begin position="82"/>
        <end position="236"/>
    </location>
</feature>
<dbReference type="PANTHER" id="PTHR43774">
    <property type="entry name" value="PEPTIDE METHIONINE SULFOXIDE REDUCTASE"/>
    <property type="match status" value="1"/>
</dbReference>
<evidence type="ECO:0000256" key="2">
    <source>
        <dbReference type="ARBA" id="ARBA00012502"/>
    </source>
</evidence>
<keyword evidence="7" id="KW-0812">Transmembrane</keyword>
<dbReference type="EC" id="1.8.4.11" evidence="2"/>
<comment type="catalytic activity">
    <reaction evidence="6">
        <text>[thioredoxin]-disulfide + L-methionine + H2O = L-methionine (S)-S-oxide + [thioredoxin]-dithiol</text>
        <dbReference type="Rhea" id="RHEA:19993"/>
        <dbReference type="Rhea" id="RHEA-COMP:10698"/>
        <dbReference type="Rhea" id="RHEA-COMP:10700"/>
        <dbReference type="ChEBI" id="CHEBI:15377"/>
        <dbReference type="ChEBI" id="CHEBI:29950"/>
        <dbReference type="ChEBI" id="CHEBI:50058"/>
        <dbReference type="ChEBI" id="CHEBI:57844"/>
        <dbReference type="ChEBI" id="CHEBI:58772"/>
        <dbReference type="EC" id="1.8.4.11"/>
    </reaction>
</comment>
<dbReference type="Gene3D" id="3.30.1060.10">
    <property type="entry name" value="Peptide methionine sulphoxide reductase MsrA"/>
    <property type="match status" value="1"/>
</dbReference>
<dbReference type="AlphaFoldDB" id="A0AAN7YYE5"/>